<dbReference type="HOGENOM" id="CLU_3182627_0_0_11"/>
<evidence type="ECO:0000313" key="1">
    <source>
        <dbReference type="EMBL" id="EEG25415.1"/>
    </source>
</evidence>
<name>C0E7P0_9CORY</name>
<accession>C0E7P0</accession>
<proteinExistence type="predicted"/>
<evidence type="ECO:0000313" key="2">
    <source>
        <dbReference type="Proteomes" id="UP000006247"/>
    </source>
</evidence>
<dbReference type="EMBL" id="ACEB01000053">
    <property type="protein sequence ID" value="EEG25415.1"/>
    <property type="molecule type" value="Genomic_DNA"/>
</dbReference>
<organism evidence="1 2">
    <name type="scientific">Corynebacterium matruchotii ATCC 33806</name>
    <dbReference type="NCBI Taxonomy" id="566549"/>
    <lineage>
        <taxon>Bacteria</taxon>
        <taxon>Bacillati</taxon>
        <taxon>Actinomycetota</taxon>
        <taxon>Actinomycetes</taxon>
        <taxon>Mycobacteriales</taxon>
        <taxon>Corynebacteriaceae</taxon>
        <taxon>Corynebacterium</taxon>
    </lineage>
</organism>
<reference evidence="1 2" key="1">
    <citation type="submission" date="2009-01" db="EMBL/GenBank/DDBJ databases">
        <authorList>
            <person name="Fulton L."/>
            <person name="Clifton S."/>
            <person name="Chinwalla A.T."/>
            <person name="Mitreva M."/>
            <person name="Sodergren E."/>
            <person name="Weinstock G."/>
            <person name="Clifton S."/>
            <person name="Dooling D.J."/>
            <person name="Fulton B."/>
            <person name="Minx P."/>
            <person name="Pepin K.H."/>
            <person name="Johnson M."/>
            <person name="Bhonagiri V."/>
            <person name="Nash W.E."/>
            <person name="Mardis E.R."/>
            <person name="Wilson R.K."/>
        </authorList>
    </citation>
    <scope>NUCLEOTIDE SEQUENCE [LARGE SCALE GENOMIC DNA]</scope>
    <source>
        <strain evidence="1 2">ATCC 33806</strain>
    </source>
</reference>
<comment type="caution">
    <text evidence="1">The sequence shown here is derived from an EMBL/GenBank/DDBJ whole genome shotgun (WGS) entry which is preliminary data.</text>
</comment>
<dbReference type="Proteomes" id="UP000006247">
    <property type="component" value="Unassembled WGS sequence"/>
</dbReference>
<gene>
    <name evidence="1" type="ORF">CORMATOL_03029</name>
</gene>
<dbReference type="AlphaFoldDB" id="C0E7P0"/>
<protein>
    <submittedName>
        <fullName evidence="1">Uncharacterized protein</fullName>
    </submittedName>
</protein>
<sequence>MHGKTQAKNQLLAMVPVVKLLRGFLESVNPHNTLIKAHGESIIWRF</sequence>